<organism evidence="3 4">
    <name type="scientific">Chryseobacterium terrae</name>
    <dbReference type="NCBI Taxonomy" id="3163299"/>
    <lineage>
        <taxon>Bacteria</taxon>
        <taxon>Pseudomonadati</taxon>
        <taxon>Bacteroidota</taxon>
        <taxon>Flavobacteriia</taxon>
        <taxon>Flavobacteriales</taxon>
        <taxon>Weeksellaceae</taxon>
        <taxon>Chryseobacterium group</taxon>
        <taxon>Chryseobacterium</taxon>
    </lineage>
</organism>
<comment type="caution">
    <text evidence="3">The sequence shown here is derived from an EMBL/GenBank/DDBJ whole genome shotgun (WGS) entry which is preliminary data.</text>
</comment>
<dbReference type="Pfam" id="PF18962">
    <property type="entry name" value="Por_Secre_tail"/>
    <property type="match status" value="1"/>
</dbReference>
<dbReference type="NCBIfam" id="TIGR04183">
    <property type="entry name" value="Por_Secre_tail"/>
    <property type="match status" value="1"/>
</dbReference>
<dbReference type="EMBL" id="JBELPY010000004">
    <property type="protein sequence ID" value="MFL9834195.1"/>
    <property type="molecule type" value="Genomic_DNA"/>
</dbReference>
<feature type="domain" description="Secretion system C-terminal sorting" evidence="2">
    <location>
        <begin position="623"/>
        <end position="689"/>
    </location>
</feature>
<reference evidence="3 4" key="1">
    <citation type="submission" date="2024-06" db="EMBL/GenBank/DDBJ databases">
        <authorList>
            <person name="Kaempfer P."/>
            <person name="Viver T."/>
        </authorList>
    </citation>
    <scope>NUCLEOTIDE SEQUENCE [LARGE SCALE GENOMIC DNA]</scope>
    <source>
        <strain evidence="3 4">ST-37</strain>
    </source>
</reference>
<sequence length="691" mass="73672">MFKHLQLKAKQVGAGIGILSIAVSLMNAQQWVDVGSTGSISAATSSYNNLAIDTQGNYYVSYYDVSVQKGSVQKFNGTSWSYVGGNAGITTGTATFNSLTTDSSGNVFYTNQDGYPNSGMEVRKFDGNIWTSYAKPFTTTINYQASAVSSNNILFVYSNAESGSVKRYVNNAWEQVGATGFATPSFSEMLVGTNGKIYVCGISSGVKVFENTITANSSDQWSLVGGTSVGSTFTEGVNSTVDFALGADNTIYVAYSSSPSNNRRLNVKKFDGANWVQVGNADFGISNDLYNVSIAVTPSGKLYAVASGWAVNSGKNTVYEYNSSTNTWETFGGDFVSDGAAVYNDLQYDAVNNNLVLTYSQNGVRVKKIQLANTTPACNNADPGMNPGDTSCVAFTYKGQQVIYTTVRGADGKVWLQQNLGSSQVATSMADADSYGDLFQWGRWDDGHQNRNSATTTVPTTNNPTGLSGITSFILGNNPAWWSTNASSDLWNGANVSAITSEVSVDPCKAIGAGWKLPSQADWIAAVNAEGMSSAANAYTSKLKLPAAGYRSQSTGGFTYVGERGYYWSGDVAVSGGKYLYNSTAIANPNAGGPRAQGQSVRCIKEVTTGLGTSDIKRNVIGIYPNPTNGILNIKTDSDIDKVNVTNVVGQKMNVRFSNNTINMQQLQKGVYIVELQLKNGQKISKKVIKN</sequence>
<keyword evidence="1" id="KW-0732">Signal</keyword>
<dbReference type="Proteomes" id="UP001629058">
    <property type="component" value="Unassembled WGS sequence"/>
</dbReference>
<dbReference type="SUPFAM" id="SSF89372">
    <property type="entry name" value="Fucose-specific lectin"/>
    <property type="match status" value="1"/>
</dbReference>
<dbReference type="InterPro" id="IPR026444">
    <property type="entry name" value="Secre_tail"/>
</dbReference>
<protein>
    <submittedName>
        <fullName evidence="3">T9SS type A sorting domain-containing protein</fullName>
    </submittedName>
</protein>
<proteinExistence type="predicted"/>
<evidence type="ECO:0000313" key="4">
    <source>
        <dbReference type="Proteomes" id="UP001629058"/>
    </source>
</evidence>
<evidence type="ECO:0000259" key="2">
    <source>
        <dbReference type="Pfam" id="PF18962"/>
    </source>
</evidence>
<dbReference type="SUPFAM" id="SSF63829">
    <property type="entry name" value="Calcium-dependent phosphotriesterase"/>
    <property type="match status" value="1"/>
</dbReference>
<accession>A0ABW8Y4D9</accession>
<evidence type="ECO:0000256" key="1">
    <source>
        <dbReference type="ARBA" id="ARBA00022729"/>
    </source>
</evidence>
<keyword evidence="4" id="KW-1185">Reference proteome</keyword>
<gene>
    <name evidence="3" type="ORF">ABS765_09150</name>
</gene>
<dbReference type="RefSeq" id="WP_408089786.1">
    <property type="nucleotide sequence ID" value="NZ_JBELPY010000004.1"/>
</dbReference>
<name>A0ABW8Y4D9_9FLAO</name>
<evidence type="ECO:0000313" key="3">
    <source>
        <dbReference type="EMBL" id="MFL9834195.1"/>
    </source>
</evidence>